<protein>
    <submittedName>
        <fullName evidence="6">Kinase, CAMK CAMK1</fullName>
    </submittedName>
</protein>
<keyword evidence="2 3" id="KW-0067">ATP-binding</keyword>
<sequence length="305" mass="35591">NRYKLIDQPLGKGANGIVSLAYDTTEKLLVAIKQINKTLTKDIQSMMREILIISKCHHENIISFKDYHEDAEFIYIIQELASGGELFRHIVKRKYYTEYHAKVFTRQLLSAVNYLHSNNVIHLDIKPENILLKQIPEDYDKNDYFKPIIKLSDFGLSQIFNPEIQLKQSGGTPGYAAPEVLRRQALDFKADIYSIGVVTHTLLTGQLPFNGYNPKEIVGNQLKNNWQFKMEISTEAQHFIKQCLEYDPCKRPSIQQLLRFDWLQMKGTKLIRELHLGREQLKRYLCIQKLRMGMQYVLLLLNESE</sequence>
<keyword evidence="6" id="KW-0808">Transferase</keyword>
<feature type="binding site" evidence="3">
    <location>
        <position position="33"/>
    </location>
    <ligand>
        <name>ATP</name>
        <dbReference type="ChEBI" id="CHEBI:30616"/>
    </ligand>
</feature>
<dbReference type="PANTHER" id="PTHR24347">
    <property type="entry name" value="SERINE/THREONINE-PROTEIN KINASE"/>
    <property type="match status" value="1"/>
</dbReference>
<dbReference type="InterPro" id="IPR017441">
    <property type="entry name" value="Protein_kinase_ATP_BS"/>
</dbReference>
<evidence type="ECO:0000313" key="6">
    <source>
        <dbReference type="EMBL" id="JAP94582.1"/>
    </source>
</evidence>
<dbReference type="FunFam" id="1.10.510.10:FF:000571">
    <property type="entry name" value="Maternal embryonic leucine zipper kinase"/>
    <property type="match status" value="1"/>
</dbReference>
<dbReference type="Gene3D" id="1.10.510.10">
    <property type="entry name" value="Transferase(Phosphotransferase) domain 1"/>
    <property type="match status" value="1"/>
</dbReference>
<proteinExistence type="inferred from homology"/>
<dbReference type="GO" id="GO:0005524">
    <property type="term" value="F:ATP binding"/>
    <property type="evidence" value="ECO:0007669"/>
    <property type="project" value="UniProtKB-UniRule"/>
</dbReference>
<keyword evidence="6" id="KW-0418">Kinase</keyword>
<dbReference type="SMART" id="SM00220">
    <property type="entry name" value="S_TKc"/>
    <property type="match status" value="1"/>
</dbReference>
<evidence type="ECO:0000256" key="1">
    <source>
        <dbReference type="ARBA" id="ARBA00022741"/>
    </source>
</evidence>
<evidence type="ECO:0000256" key="3">
    <source>
        <dbReference type="PROSITE-ProRule" id="PRU10141"/>
    </source>
</evidence>
<dbReference type="PROSITE" id="PS50011">
    <property type="entry name" value="PROTEIN_KINASE_DOM"/>
    <property type="match status" value="1"/>
</dbReference>
<dbReference type="InterPro" id="IPR011009">
    <property type="entry name" value="Kinase-like_dom_sf"/>
</dbReference>
<feature type="domain" description="Protein kinase" evidence="5">
    <location>
        <begin position="4"/>
        <end position="263"/>
    </location>
</feature>
<dbReference type="PROSITE" id="PS00108">
    <property type="entry name" value="PROTEIN_KINASE_ST"/>
    <property type="match status" value="1"/>
</dbReference>
<evidence type="ECO:0000256" key="4">
    <source>
        <dbReference type="RuleBase" id="RU000304"/>
    </source>
</evidence>
<evidence type="ECO:0000259" key="5">
    <source>
        <dbReference type="PROSITE" id="PS50011"/>
    </source>
</evidence>
<feature type="non-terminal residue" evidence="6">
    <location>
        <position position="1"/>
    </location>
</feature>
<dbReference type="EMBL" id="GDID01002024">
    <property type="protein sequence ID" value="JAP94582.1"/>
    <property type="molecule type" value="Transcribed_RNA"/>
</dbReference>
<dbReference type="InterPro" id="IPR000719">
    <property type="entry name" value="Prot_kinase_dom"/>
</dbReference>
<dbReference type="SUPFAM" id="SSF56112">
    <property type="entry name" value="Protein kinase-like (PK-like)"/>
    <property type="match status" value="1"/>
</dbReference>
<gene>
    <name evidence="6" type="ORF">TPC1_12714</name>
</gene>
<reference evidence="6" key="1">
    <citation type="submission" date="2015-07" db="EMBL/GenBank/DDBJ databases">
        <title>Adaptation to a free-living lifestyle via gene acquisitions in the diplomonad Trepomonas sp. PC1.</title>
        <authorList>
            <person name="Xu F."/>
            <person name="Jerlstrom-Hultqvist J."/>
            <person name="Kolisko M."/>
            <person name="Simpson A.G.B."/>
            <person name="Roger A.J."/>
            <person name="Svard S.G."/>
            <person name="Andersson J.O."/>
        </authorList>
    </citation>
    <scope>NUCLEOTIDE SEQUENCE</scope>
    <source>
        <strain evidence="6">PC1</strain>
    </source>
</reference>
<dbReference type="Pfam" id="PF00069">
    <property type="entry name" value="Pkinase"/>
    <property type="match status" value="1"/>
</dbReference>
<accession>A0A146KCR9</accession>
<evidence type="ECO:0000256" key="2">
    <source>
        <dbReference type="ARBA" id="ARBA00022840"/>
    </source>
</evidence>
<dbReference type="GO" id="GO:0004674">
    <property type="term" value="F:protein serine/threonine kinase activity"/>
    <property type="evidence" value="ECO:0007669"/>
    <property type="project" value="UniProtKB-KW"/>
</dbReference>
<name>A0A146KCR9_9EUKA</name>
<keyword evidence="4" id="KW-0723">Serine/threonine-protein kinase</keyword>
<dbReference type="AlphaFoldDB" id="A0A146KCR9"/>
<feature type="non-terminal residue" evidence="6">
    <location>
        <position position="305"/>
    </location>
</feature>
<dbReference type="PROSITE" id="PS00107">
    <property type="entry name" value="PROTEIN_KINASE_ATP"/>
    <property type="match status" value="1"/>
</dbReference>
<dbReference type="InterPro" id="IPR008271">
    <property type="entry name" value="Ser/Thr_kinase_AS"/>
</dbReference>
<organism evidence="6">
    <name type="scientific">Trepomonas sp. PC1</name>
    <dbReference type="NCBI Taxonomy" id="1076344"/>
    <lineage>
        <taxon>Eukaryota</taxon>
        <taxon>Metamonada</taxon>
        <taxon>Diplomonadida</taxon>
        <taxon>Hexamitidae</taxon>
        <taxon>Hexamitinae</taxon>
        <taxon>Trepomonas</taxon>
    </lineage>
</organism>
<comment type="similarity">
    <text evidence="4">Belongs to the protein kinase superfamily.</text>
</comment>
<keyword evidence="1 3" id="KW-0547">Nucleotide-binding</keyword>